<dbReference type="EMBL" id="JAOTEM010000004">
    <property type="protein sequence ID" value="MCU7618436.1"/>
    <property type="molecule type" value="Genomic_DNA"/>
</dbReference>
<dbReference type="RefSeq" id="WP_263003952.1">
    <property type="nucleotide sequence ID" value="NZ_JAOTEM010000004.1"/>
</dbReference>
<accession>A0ABT2W8B4</accession>
<name>A0ABT2W8B4_9FLAO</name>
<feature type="chain" id="PRO_5047411534" evidence="1">
    <location>
        <begin position="21"/>
        <end position="178"/>
    </location>
</feature>
<proteinExistence type="predicted"/>
<reference evidence="3" key="1">
    <citation type="submission" date="2023-07" db="EMBL/GenBank/DDBJ databases">
        <title>Chryseobacterium sp. strain PBS4-4 Genome sequencing and assembly.</title>
        <authorList>
            <person name="Jung Y."/>
        </authorList>
    </citation>
    <scope>NUCLEOTIDE SEQUENCE [LARGE SCALE GENOMIC DNA]</scope>
    <source>
        <strain evidence="3">PBS4-4</strain>
    </source>
</reference>
<comment type="caution">
    <text evidence="2">The sequence shown here is derived from an EMBL/GenBank/DDBJ whole genome shotgun (WGS) entry which is preliminary data.</text>
</comment>
<keyword evidence="1" id="KW-0732">Signal</keyword>
<feature type="signal peptide" evidence="1">
    <location>
        <begin position="1"/>
        <end position="20"/>
    </location>
</feature>
<protein>
    <submittedName>
        <fullName evidence="2">Uncharacterized protein</fullName>
    </submittedName>
</protein>
<organism evidence="2 3">
    <name type="scientific">Chryseobacterium edaphi</name>
    <dbReference type="NCBI Taxonomy" id="2976532"/>
    <lineage>
        <taxon>Bacteria</taxon>
        <taxon>Pseudomonadati</taxon>
        <taxon>Bacteroidota</taxon>
        <taxon>Flavobacteriia</taxon>
        <taxon>Flavobacteriales</taxon>
        <taxon>Weeksellaceae</taxon>
        <taxon>Chryseobacterium group</taxon>
        <taxon>Chryseobacterium</taxon>
    </lineage>
</organism>
<evidence type="ECO:0000313" key="3">
    <source>
        <dbReference type="Proteomes" id="UP001208649"/>
    </source>
</evidence>
<dbReference type="Proteomes" id="UP001208649">
    <property type="component" value="Unassembled WGS sequence"/>
</dbReference>
<evidence type="ECO:0000313" key="2">
    <source>
        <dbReference type="EMBL" id="MCU7618436.1"/>
    </source>
</evidence>
<keyword evidence="3" id="KW-1185">Reference proteome</keyword>
<gene>
    <name evidence="2" type="ORF">NZ698_14645</name>
</gene>
<evidence type="ECO:0000256" key="1">
    <source>
        <dbReference type="SAM" id="SignalP"/>
    </source>
</evidence>
<sequence>MKNTLIFSMLLLSIFTSAQVAIGKTTVSPSVSLEFGSENRGLVLPWVTDVTAMTTAVNGTIAFNQADHKVKVKYAAGWKDLSIDNTGTTVDPISGVNGATLQNPLNENSNAQVSIGTNTATVPGILILSDTNKAMVLPKVSDPHLNIIDPAPGMIVFDTNKKLYAVFNGKVWSFWRSN</sequence>